<evidence type="ECO:0000256" key="6">
    <source>
        <dbReference type="ARBA" id="ARBA00023242"/>
    </source>
</evidence>
<dbReference type="OrthoDB" id="5349119at2759"/>
<evidence type="ECO:0000256" key="5">
    <source>
        <dbReference type="ARBA" id="ARBA00023204"/>
    </source>
</evidence>
<keyword evidence="4" id="KW-0233">DNA recombination</keyword>
<feature type="region of interest" description="Disordered" evidence="9">
    <location>
        <begin position="36"/>
        <end position="64"/>
    </location>
</feature>
<dbReference type="InterPro" id="IPR018574">
    <property type="entry name" value="Structure-sp_endonuc_su_Slx4"/>
</dbReference>
<feature type="region of interest" description="Disordered" evidence="9">
    <location>
        <begin position="301"/>
        <end position="352"/>
    </location>
</feature>
<evidence type="ECO:0000256" key="8">
    <source>
        <dbReference type="SAM" id="Coils"/>
    </source>
</evidence>
<keyword evidence="6" id="KW-0539">Nucleus</keyword>
<dbReference type="Pfam" id="PF09494">
    <property type="entry name" value="Slx4"/>
    <property type="match status" value="1"/>
</dbReference>
<keyword evidence="8" id="KW-0175">Coiled coil</keyword>
<evidence type="ECO:0000256" key="7">
    <source>
        <dbReference type="ARBA" id="ARBA00029496"/>
    </source>
</evidence>
<feature type="region of interest" description="Disordered" evidence="9">
    <location>
        <begin position="553"/>
        <end position="574"/>
    </location>
</feature>
<dbReference type="EMBL" id="CP014586">
    <property type="protein sequence ID" value="ANZ76958.1"/>
    <property type="molecule type" value="Genomic_DNA"/>
</dbReference>
<feature type="compositionally biased region" description="Polar residues" evidence="9">
    <location>
        <begin position="315"/>
        <end position="335"/>
    </location>
</feature>
<evidence type="ECO:0000256" key="9">
    <source>
        <dbReference type="SAM" id="MobiDB-lite"/>
    </source>
</evidence>
<evidence type="ECO:0000256" key="1">
    <source>
        <dbReference type="ARBA" id="ARBA00004123"/>
    </source>
</evidence>
<evidence type="ECO:0000256" key="3">
    <source>
        <dbReference type="ARBA" id="ARBA00022763"/>
    </source>
</evidence>
<feature type="coiled-coil region" evidence="8">
    <location>
        <begin position="94"/>
        <end position="128"/>
    </location>
</feature>
<dbReference type="GO" id="GO:0033557">
    <property type="term" value="C:Slx1-Slx4 complex"/>
    <property type="evidence" value="ECO:0007669"/>
    <property type="project" value="InterPro"/>
</dbReference>
<feature type="region of interest" description="Disordered" evidence="9">
    <location>
        <begin position="390"/>
        <end position="423"/>
    </location>
</feature>
<dbReference type="AlphaFoldDB" id="A0A1B2JGL5"/>
<name>A0A1B2JGL5_PICPA</name>
<protein>
    <recommendedName>
        <fullName evidence="7">Structure-specific endonuclease subunit SLX4</fullName>
    </recommendedName>
</protein>
<evidence type="ECO:0000256" key="4">
    <source>
        <dbReference type="ARBA" id="ARBA00023172"/>
    </source>
</evidence>
<gene>
    <name evidence="10" type="primary">SLX4</name>
    <name evidence="10" type="ORF">ATY40_BA7503715</name>
</gene>
<evidence type="ECO:0000256" key="2">
    <source>
        <dbReference type="ARBA" id="ARBA00006661"/>
    </source>
</evidence>
<keyword evidence="5" id="KW-0234">DNA repair</keyword>
<keyword evidence="11" id="KW-1185">Reference proteome</keyword>
<feature type="region of interest" description="Disordered" evidence="9">
    <location>
        <begin position="1"/>
        <end position="22"/>
    </location>
</feature>
<dbReference type="GO" id="GO:0006281">
    <property type="term" value="P:DNA repair"/>
    <property type="evidence" value="ECO:0007669"/>
    <property type="project" value="UniProtKB-KW"/>
</dbReference>
<proteinExistence type="inferred from homology"/>
<comment type="subcellular location">
    <subcellularLocation>
        <location evidence="1">Nucleus</location>
    </subcellularLocation>
</comment>
<comment type="similarity">
    <text evidence="2">Belongs to the SLX4 family.</text>
</comment>
<reference evidence="10 11" key="1">
    <citation type="submission" date="2016-02" db="EMBL/GenBank/DDBJ databases">
        <title>Comparative genomic and transcriptomic foundation for Pichia pastoris.</title>
        <authorList>
            <person name="Love K.R."/>
            <person name="Shah K.A."/>
            <person name="Whittaker C.A."/>
            <person name="Wu J."/>
            <person name="Bartlett M.C."/>
            <person name="Ma D."/>
            <person name="Leeson R.L."/>
            <person name="Priest M."/>
            <person name="Young S.K."/>
            <person name="Love J.C."/>
        </authorList>
    </citation>
    <scope>NUCLEOTIDE SEQUENCE [LARGE SCALE GENOMIC DNA]</scope>
    <source>
        <strain evidence="10 11">ATCC 28485</strain>
    </source>
</reference>
<dbReference type="Proteomes" id="UP000094565">
    <property type="component" value="Chromosome 3"/>
</dbReference>
<sequence length="651" mass="74802">MEFVSTQIQSAYEDYEEKERHDRDIKKKLASFKSADFGHNFAEQTSQNSNPRKRKISEKTQKERPIRSLNAQVLTMFHGNVELLKQQRALLKVLSGKKRKVNEVLKQVEDIELENSTTKGQREKTEQEESTQEFPEGFGEVLYTKSEWDLLINSIRIRFPRLSATSRKTLNMITEKYNERLHSEEVSIWDASSMPPIQLTSDDIRVLHDLKEDDEVEPNELESISDTRSVILTLSQALRQDTSKIVEEENKIEEEGYMQSTQGVEDVPDSEPEALAKNERSIISLNSDMIVQSSQVEPIILSSDTGTPQRRKDSSQVTQPIGENIDPTNLKSSPALSKHSRTPTSTQSPIKLPFNFRESTPAIDQLPSFLDDWNRGVVVSDESQEVVYSTAQNHSQIKSSAYSTARSNFEDNSTKKTPNTGETEDSITVLKKTIVPFYGRINPEKEIVYHSIEENEEGETREIKSKLMDRMHLPNNEEINVIPDSESDSEQDVSFLEVISVVKRREPELEGDFSGFNTNLFNPPRQDTLISLDENDSEEFFRSQSQNYIQLNNTQDQTQDPTSKQRGHSNTQLETDNEVVNDEETFEKWKLLLKSNHEIYQQIVTFKPLFLSEIIKFLEANGFLMPKPKDVNLLKRFLDTQSVCFTERARK</sequence>
<organism evidence="10 11">
    <name type="scientific">Komagataella pastoris</name>
    <name type="common">Yeast</name>
    <name type="synonym">Pichia pastoris</name>
    <dbReference type="NCBI Taxonomy" id="4922"/>
    <lineage>
        <taxon>Eukaryota</taxon>
        <taxon>Fungi</taxon>
        <taxon>Dikarya</taxon>
        <taxon>Ascomycota</taxon>
        <taxon>Saccharomycotina</taxon>
        <taxon>Pichiomycetes</taxon>
        <taxon>Pichiales</taxon>
        <taxon>Pichiaceae</taxon>
        <taxon>Komagataella</taxon>
    </lineage>
</organism>
<keyword evidence="3" id="KW-0227">DNA damage</keyword>
<feature type="compositionally biased region" description="Polar residues" evidence="9">
    <location>
        <begin position="390"/>
        <end position="407"/>
    </location>
</feature>
<dbReference type="GO" id="GO:0006260">
    <property type="term" value="P:DNA replication"/>
    <property type="evidence" value="ECO:0007669"/>
    <property type="project" value="InterPro"/>
</dbReference>
<feature type="compositionally biased region" description="Polar residues" evidence="9">
    <location>
        <begin position="1"/>
        <end position="10"/>
    </location>
</feature>
<accession>A0A1B2JGL5</accession>
<evidence type="ECO:0000313" key="11">
    <source>
        <dbReference type="Proteomes" id="UP000094565"/>
    </source>
</evidence>
<evidence type="ECO:0000313" key="10">
    <source>
        <dbReference type="EMBL" id="ANZ76958.1"/>
    </source>
</evidence>
<dbReference type="GO" id="GO:0006310">
    <property type="term" value="P:DNA recombination"/>
    <property type="evidence" value="ECO:0007669"/>
    <property type="project" value="UniProtKB-KW"/>
</dbReference>